<organism evidence="2 3">
    <name type="scientific">Salinactinospora qingdaonensis</name>
    <dbReference type="NCBI Taxonomy" id="702744"/>
    <lineage>
        <taxon>Bacteria</taxon>
        <taxon>Bacillati</taxon>
        <taxon>Actinomycetota</taxon>
        <taxon>Actinomycetes</taxon>
        <taxon>Streptosporangiales</taxon>
        <taxon>Nocardiopsidaceae</taxon>
        <taxon>Salinactinospora</taxon>
    </lineage>
</organism>
<comment type="caution">
    <text evidence="2">The sequence shown here is derived from an EMBL/GenBank/DDBJ whole genome shotgun (WGS) entry which is preliminary data.</text>
</comment>
<keyword evidence="1" id="KW-0732">Signal</keyword>
<evidence type="ECO:0000256" key="1">
    <source>
        <dbReference type="SAM" id="SignalP"/>
    </source>
</evidence>
<accession>A0ABP7GHA0</accession>
<dbReference type="Proteomes" id="UP001500908">
    <property type="component" value="Unassembled WGS sequence"/>
</dbReference>
<dbReference type="PROSITE" id="PS51257">
    <property type="entry name" value="PROKAR_LIPOPROTEIN"/>
    <property type="match status" value="1"/>
</dbReference>
<feature type="signal peptide" evidence="1">
    <location>
        <begin position="1"/>
        <end position="20"/>
    </location>
</feature>
<keyword evidence="3" id="KW-1185">Reference proteome</keyword>
<proteinExistence type="predicted"/>
<evidence type="ECO:0008006" key="4">
    <source>
        <dbReference type="Google" id="ProtNLM"/>
    </source>
</evidence>
<reference evidence="3" key="1">
    <citation type="journal article" date="2019" name="Int. J. Syst. Evol. Microbiol.">
        <title>The Global Catalogue of Microorganisms (GCM) 10K type strain sequencing project: providing services to taxonomists for standard genome sequencing and annotation.</title>
        <authorList>
            <consortium name="The Broad Institute Genomics Platform"/>
            <consortium name="The Broad Institute Genome Sequencing Center for Infectious Disease"/>
            <person name="Wu L."/>
            <person name="Ma J."/>
        </authorList>
    </citation>
    <scope>NUCLEOTIDE SEQUENCE [LARGE SCALE GENOMIC DNA]</scope>
    <source>
        <strain evidence="3">JCM 17137</strain>
    </source>
</reference>
<gene>
    <name evidence="2" type="ORF">GCM10022402_46660</name>
</gene>
<dbReference type="RefSeq" id="WP_344976562.1">
    <property type="nucleotide sequence ID" value="NZ_BAABDD010000040.1"/>
</dbReference>
<protein>
    <recommendedName>
        <fullName evidence="4">DUF732 domain-containing protein</fullName>
    </recommendedName>
</protein>
<evidence type="ECO:0000313" key="2">
    <source>
        <dbReference type="EMBL" id="GAA3764025.1"/>
    </source>
</evidence>
<evidence type="ECO:0000313" key="3">
    <source>
        <dbReference type="Proteomes" id="UP001500908"/>
    </source>
</evidence>
<feature type="chain" id="PRO_5046257701" description="DUF732 domain-containing protein" evidence="1">
    <location>
        <begin position="21"/>
        <end position="153"/>
    </location>
</feature>
<name>A0ABP7GHA0_9ACTN</name>
<dbReference type="EMBL" id="BAABDD010000040">
    <property type="protein sequence ID" value="GAA3764025.1"/>
    <property type="molecule type" value="Genomic_DNA"/>
</dbReference>
<sequence>MRRSVVFVLLCLFAAGCSGAVPQSESASAAESQDSAPYSSVVAEIMAGDDWWEALSQEQRTKVWESVFSVCAVADESAESGDEGDGSGSGAMNTLVMALRNVTRAGDGTAATDAAASMEEMTLAYVEQRCPEHHDRVEQVMTERHDEVFGQSG</sequence>